<dbReference type="RefSeq" id="WP_134014965.1">
    <property type="nucleotide sequence ID" value="NZ_SOEC01000001.1"/>
</dbReference>
<dbReference type="SUPFAM" id="SSF56801">
    <property type="entry name" value="Acetyl-CoA synthetase-like"/>
    <property type="match status" value="1"/>
</dbReference>
<dbReference type="Gene3D" id="3.40.50.12780">
    <property type="entry name" value="N-terminal domain of ligase-like"/>
    <property type="match status" value="1"/>
</dbReference>
<protein>
    <submittedName>
        <fullName evidence="4">Acyl-coenzyme A synthetase/AMP-(Fatty) acid ligase</fullName>
    </submittedName>
</protein>
<dbReference type="GO" id="GO:0031956">
    <property type="term" value="F:medium-chain fatty acid-CoA ligase activity"/>
    <property type="evidence" value="ECO:0007669"/>
    <property type="project" value="TreeGrafter"/>
</dbReference>
<feature type="domain" description="AMP-dependent synthetase/ligase" evidence="2">
    <location>
        <begin position="123"/>
        <end position="314"/>
    </location>
</feature>
<dbReference type="AlphaFoldDB" id="A0A4R8GB26"/>
<feature type="domain" description="ApeI dehydratase-like" evidence="3">
    <location>
        <begin position="473"/>
        <end position="573"/>
    </location>
</feature>
<dbReference type="Proteomes" id="UP000294489">
    <property type="component" value="Unassembled WGS sequence"/>
</dbReference>
<dbReference type="InterPro" id="IPR029069">
    <property type="entry name" value="HotDog_dom_sf"/>
</dbReference>
<proteinExistence type="inferred from homology"/>
<dbReference type="OrthoDB" id="9787658at2"/>
<dbReference type="GO" id="GO:0006631">
    <property type="term" value="P:fatty acid metabolic process"/>
    <property type="evidence" value="ECO:0007669"/>
    <property type="project" value="TreeGrafter"/>
</dbReference>
<comment type="similarity">
    <text evidence="1">Belongs to the ATP-dependent AMP-binding enzyme family.</text>
</comment>
<organism evidence="4 5">
    <name type="scientific">Modicisalibacter xianhensis</name>
    <dbReference type="NCBI Taxonomy" id="442341"/>
    <lineage>
        <taxon>Bacteria</taxon>
        <taxon>Pseudomonadati</taxon>
        <taxon>Pseudomonadota</taxon>
        <taxon>Gammaproteobacteria</taxon>
        <taxon>Oceanospirillales</taxon>
        <taxon>Halomonadaceae</taxon>
        <taxon>Modicisalibacter</taxon>
    </lineage>
</organism>
<dbReference type="PANTHER" id="PTHR43201:SF8">
    <property type="entry name" value="ACYL-COA SYNTHETASE FAMILY MEMBER 3"/>
    <property type="match status" value="1"/>
</dbReference>
<name>A0A4R8GB26_9GAMM</name>
<dbReference type="InterPro" id="IPR000873">
    <property type="entry name" value="AMP-dep_synth/lig_dom"/>
</dbReference>
<keyword evidence="4" id="KW-0436">Ligase</keyword>
<reference evidence="4 5" key="1">
    <citation type="submission" date="2019-03" db="EMBL/GenBank/DDBJ databases">
        <title>Freshwater and sediment microbial communities from various areas in North America, analyzing microbe dynamics in response to fracking.</title>
        <authorList>
            <person name="Lamendella R."/>
        </authorList>
    </citation>
    <scope>NUCLEOTIDE SEQUENCE [LARGE SCALE GENOMIC DNA]</scope>
    <source>
        <strain evidence="4 5">6_TX</strain>
    </source>
</reference>
<evidence type="ECO:0000256" key="1">
    <source>
        <dbReference type="ARBA" id="ARBA00006432"/>
    </source>
</evidence>
<evidence type="ECO:0000313" key="4">
    <source>
        <dbReference type="EMBL" id="TDX32824.1"/>
    </source>
</evidence>
<evidence type="ECO:0000313" key="5">
    <source>
        <dbReference type="Proteomes" id="UP000294489"/>
    </source>
</evidence>
<comment type="caution">
    <text evidence="4">The sequence shown here is derived from an EMBL/GenBank/DDBJ whole genome shotgun (WGS) entry which is preliminary data.</text>
</comment>
<dbReference type="InterPro" id="IPR054545">
    <property type="entry name" value="ApeI-like"/>
</dbReference>
<dbReference type="Pfam" id="PF00501">
    <property type="entry name" value="AMP-binding"/>
    <property type="match status" value="1"/>
</dbReference>
<dbReference type="InterPro" id="IPR045851">
    <property type="entry name" value="AMP-bd_C_sf"/>
</dbReference>
<dbReference type="Gene3D" id="3.10.129.10">
    <property type="entry name" value="Hotdog Thioesterase"/>
    <property type="match status" value="1"/>
</dbReference>
<evidence type="ECO:0000259" key="3">
    <source>
        <dbReference type="Pfam" id="PF22818"/>
    </source>
</evidence>
<sequence>MTRQMQLLDAPWRQAPSHDIVAWDADRGAPALDQAGFRQSIGAWQHRLDELAPTGQSWLLYHRDPVAFATALIALWERGDSAVLPADDRPETLDALSSMVTGRLGDVAQGHQAGAPQAPRWGHLCADRVAVSLFTSGSTGAPKQLDKTFAQLDAELAVHRTLWPLDSRLVISQVSHLHIYGLLFAILRPLCEGAPMASRTCRYPETLSAWLQRLCPRGETESQAPHSAILISAPPPLERLPIELDWQCASERLARIHSSGAPLGAAASEHARAVLGVGVSEIYGSSETGGIAWRDQQFGDHWTPLPGIEVRDDAEGRLWLRSPFLSDSTAWECQADRIAPMPDGFRLLGRRDRIAKVGGKRLSLTAMDRALQTCHGVLQARTLPLAVRDNRLGAIVQLAAECVPYDHAARRDLIQALRNSLLTAFEPTVIPRYWRFVATWPTNTQGKLSAEVVAQLFADLQDRRLPRWLGSEAEDAQTCWIALEVPERLVYCQGHFPDHPVVPGVVMLQWAVDMARRHLNMMGAFQRLERVKFPQLLLPGDRVSLRLTWQPDASGGRLTFDLSGQRGCHANGRMRFAETEVSHAP</sequence>
<dbReference type="SUPFAM" id="SSF54637">
    <property type="entry name" value="Thioesterase/thiol ester dehydrase-isomerase"/>
    <property type="match status" value="1"/>
</dbReference>
<accession>A0A4R8GB26</accession>
<dbReference type="InterPro" id="IPR042099">
    <property type="entry name" value="ANL_N_sf"/>
</dbReference>
<dbReference type="Pfam" id="PF22818">
    <property type="entry name" value="ApeI-like"/>
    <property type="match status" value="1"/>
</dbReference>
<gene>
    <name evidence="4" type="ORF">DFO67_101118</name>
</gene>
<dbReference type="PANTHER" id="PTHR43201">
    <property type="entry name" value="ACYL-COA SYNTHETASE"/>
    <property type="match status" value="1"/>
</dbReference>
<dbReference type="EMBL" id="SOEC01000001">
    <property type="protein sequence ID" value="TDX32824.1"/>
    <property type="molecule type" value="Genomic_DNA"/>
</dbReference>
<dbReference type="Gene3D" id="3.30.300.30">
    <property type="match status" value="1"/>
</dbReference>
<evidence type="ECO:0000259" key="2">
    <source>
        <dbReference type="Pfam" id="PF00501"/>
    </source>
</evidence>